<comment type="caution">
    <text evidence="13">The sequence shown here is derived from an EMBL/GenBank/DDBJ whole genome shotgun (WGS) entry which is preliminary data.</text>
</comment>
<feature type="active site" evidence="10">
    <location>
        <position position="14"/>
    </location>
</feature>
<evidence type="ECO:0000256" key="1">
    <source>
        <dbReference type="ARBA" id="ARBA00009684"/>
    </source>
</evidence>
<proteinExistence type="inferred from homology"/>
<evidence type="ECO:0000256" key="9">
    <source>
        <dbReference type="ARBA" id="ARBA00032554"/>
    </source>
</evidence>
<keyword evidence="7 10" id="KW-0067">ATP-binding</keyword>
<evidence type="ECO:0000256" key="7">
    <source>
        <dbReference type="ARBA" id="ARBA00022840"/>
    </source>
</evidence>
<dbReference type="RefSeq" id="WP_284204251.1">
    <property type="nucleotide sequence ID" value="NZ_BSPQ01000010.1"/>
</dbReference>
<evidence type="ECO:0000256" key="2">
    <source>
        <dbReference type="ARBA" id="ARBA00012052"/>
    </source>
</evidence>
<name>A0ABQ6E2C9_9GAMM</name>
<evidence type="ECO:0000256" key="8">
    <source>
        <dbReference type="ARBA" id="ARBA00023229"/>
    </source>
</evidence>
<evidence type="ECO:0000313" key="14">
    <source>
        <dbReference type="Proteomes" id="UP001157353"/>
    </source>
</evidence>
<keyword evidence="4 10" id="KW-0808">Transferase</keyword>
<dbReference type="InterPro" id="IPR036554">
    <property type="entry name" value="GHMP_kinase_C_sf"/>
</dbReference>
<feature type="domain" description="GHMP kinase N-terminal" evidence="11">
    <location>
        <begin position="69"/>
        <end position="146"/>
    </location>
</feature>
<dbReference type="NCBIfam" id="TIGR00154">
    <property type="entry name" value="ispE"/>
    <property type="match status" value="1"/>
</dbReference>
<dbReference type="Pfam" id="PF00288">
    <property type="entry name" value="GHMP_kinases_N"/>
    <property type="match status" value="1"/>
</dbReference>
<evidence type="ECO:0000259" key="12">
    <source>
        <dbReference type="Pfam" id="PF08544"/>
    </source>
</evidence>
<keyword evidence="6 10" id="KW-0418">Kinase</keyword>
<comment type="similarity">
    <text evidence="1 10">Belongs to the GHMP kinase family. IspE subfamily.</text>
</comment>
<dbReference type="InterPro" id="IPR013750">
    <property type="entry name" value="GHMP_kinase_C_dom"/>
</dbReference>
<keyword evidence="5 10" id="KW-0547">Nucleotide-binding</keyword>
<comment type="function">
    <text evidence="10">Catalyzes the phosphorylation of the position 2 hydroxy group of 4-diphosphocytidyl-2C-methyl-D-erythritol.</text>
</comment>
<dbReference type="InterPro" id="IPR020568">
    <property type="entry name" value="Ribosomal_Su5_D2-typ_SF"/>
</dbReference>
<dbReference type="InterPro" id="IPR014721">
    <property type="entry name" value="Ribsml_uS5_D2-typ_fold_subgr"/>
</dbReference>
<dbReference type="InterPro" id="IPR006204">
    <property type="entry name" value="GHMP_kinase_N_dom"/>
</dbReference>
<sequence>MVKLDTIRWPAPAKLNLFLYVNGQREDGYHELQTLFQFIDLCDYLTITTNLSGKITLTPEIKDLPVTDNLIYKAATMLQKVSGQNLGANIHIEKNLPMGGGLGGGSSDAATTLIALNYHWNLNLTRLQLSDIGLSLGADLPIFIAGEASLAEGVGEQLTMVSPPEHHYIVAVPACHISTPTVFKDKQLIRDTKKRSISQLMSQIWLNDCEPCVKNNYPKVAKVIDWLVEYAPTRLTGTGACVFSTFATAQEAQVVLDKSPQWLTAFACKGLNKSPVNALLSTLK</sequence>
<comment type="catalytic activity">
    <reaction evidence="10">
        <text>4-CDP-2-C-methyl-D-erythritol + ATP = 4-CDP-2-C-methyl-D-erythritol 2-phosphate + ADP + H(+)</text>
        <dbReference type="Rhea" id="RHEA:18437"/>
        <dbReference type="ChEBI" id="CHEBI:15378"/>
        <dbReference type="ChEBI" id="CHEBI:30616"/>
        <dbReference type="ChEBI" id="CHEBI:57823"/>
        <dbReference type="ChEBI" id="CHEBI:57919"/>
        <dbReference type="ChEBI" id="CHEBI:456216"/>
        <dbReference type="EC" id="2.7.1.148"/>
    </reaction>
</comment>
<dbReference type="Gene3D" id="3.30.230.10">
    <property type="match status" value="1"/>
</dbReference>
<dbReference type="EMBL" id="BSPQ01000010">
    <property type="protein sequence ID" value="GLS91126.1"/>
    <property type="molecule type" value="Genomic_DNA"/>
</dbReference>
<organism evidence="13 14">
    <name type="scientific">Psychromonas marina</name>
    <dbReference type="NCBI Taxonomy" id="88364"/>
    <lineage>
        <taxon>Bacteria</taxon>
        <taxon>Pseudomonadati</taxon>
        <taxon>Pseudomonadota</taxon>
        <taxon>Gammaproteobacteria</taxon>
        <taxon>Alteromonadales</taxon>
        <taxon>Psychromonadaceae</taxon>
        <taxon>Psychromonas</taxon>
    </lineage>
</organism>
<dbReference type="SUPFAM" id="SSF55060">
    <property type="entry name" value="GHMP Kinase, C-terminal domain"/>
    <property type="match status" value="1"/>
</dbReference>
<accession>A0ABQ6E2C9</accession>
<keyword evidence="8 10" id="KW-0414">Isoprene biosynthesis</keyword>
<comment type="pathway">
    <text evidence="10">Isoprenoid biosynthesis; isopentenyl diphosphate biosynthesis via DXP pathway; isopentenyl diphosphate from 1-deoxy-D-xylulose 5-phosphate: step 3/6.</text>
</comment>
<dbReference type="HAMAP" id="MF_00061">
    <property type="entry name" value="IspE"/>
    <property type="match status" value="1"/>
</dbReference>
<dbReference type="Gene3D" id="3.30.70.890">
    <property type="entry name" value="GHMP kinase, C-terminal domain"/>
    <property type="match status" value="1"/>
</dbReference>
<keyword evidence="14" id="KW-1185">Reference proteome</keyword>
<evidence type="ECO:0000259" key="11">
    <source>
        <dbReference type="Pfam" id="PF00288"/>
    </source>
</evidence>
<evidence type="ECO:0000256" key="5">
    <source>
        <dbReference type="ARBA" id="ARBA00022741"/>
    </source>
</evidence>
<feature type="active site" evidence="10">
    <location>
        <position position="139"/>
    </location>
</feature>
<feature type="binding site" evidence="10">
    <location>
        <begin position="97"/>
        <end position="107"/>
    </location>
    <ligand>
        <name>ATP</name>
        <dbReference type="ChEBI" id="CHEBI:30616"/>
    </ligand>
</feature>
<reference evidence="14" key="1">
    <citation type="journal article" date="2019" name="Int. J. Syst. Evol. Microbiol.">
        <title>The Global Catalogue of Microorganisms (GCM) 10K type strain sequencing project: providing services to taxonomists for standard genome sequencing and annotation.</title>
        <authorList>
            <consortium name="The Broad Institute Genomics Platform"/>
            <consortium name="The Broad Institute Genome Sequencing Center for Infectious Disease"/>
            <person name="Wu L."/>
            <person name="Ma J."/>
        </authorList>
    </citation>
    <scope>NUCLEOTIDE SEQUENCE [LARGE SCALE GENOMIC DNA]</scope>
    <source>
        <strain evidence="14">NBRC 103166</strain>
    </source>
</reference>
<evidence type="ECO:0000256" key="3">
    <source>
        <dbReference type="ARBA" id="ARBA00017473"/>
    </source>
</evidence>
<evidence type="ECO:0000256" key="10">
    <source>
        <dbReference type="HAMAP-Rule" id="MF_00061"/>
    </source>
</evidence>
<evidence type="ECO:0000256" key="4">
    <source>
        <dbReference type="ARBA" id="ARBA00022679"/>
    </source>
</evidence>
<dbReference type="SUPFAM" id="SSF54211">
    <property type="entry name" value="Ribosomal protein S5 domain 2-like"/>
    <property type="match status" value="1"/>
</dbReference>
<evidence type="ECO:0000256" key="6">
    <source>
        <dbReference type="ARBA" id="ARBA00022777"/>
    </source>
</evidence>
<dbReference type="PANTHER" id="PTHR43527">
    <property type="entry name" value="4-DIPHOSPHOCYTIDYL-2-C-METHYL-D-ERYTHRITOL KINASE, CHLOROPLASTIC"/>
    <property type="match status" value="1"/>
</dbReference>
<dbReference type="PIRSF" id="PIRSF010376">
    <property type="entry name" value="IspE"/>
    <property type="match status" value="1"/>
</dbReference>
<dbReference type="PANTHER" id="PTHR43527:SF2">
    <property type="entry name" value="4-DIPHOSPHOCYTIDYL-2-C-METHYL-D-ERYTHRITOL KINASE, CHLOROPLASTIC"/>
    <property type="match status" value="1"/>
</dbReference>
<dbReference type="EC" id="2.7.1.148" evidence="2 10"/>
<dbReference type="GO" id="GO:0016301">
    <property type="term" value="F:kinase activity"/>
    <property type="evidence" value="ECO:0007669"/>
    <property type="project" value="UniProtKB-KW"/>
</dbReference>
<dbReference type="Proteomes" id="UP001157353">
    <property type="component" value="Unassembled WGS sequence"/>
</dbReference>
<gene>
    <name evidence="10 13" type="primary">ispE</name>
    <name evidence="13" type="ORF">GCM10007916_21950</name>
</gene>
<evidence type="ECO:0000313" key="13">
    <source>
        <dbReference type="EMBL" id="GLS91126.1"/>
    </source>
</evidence>
<feature type="domain" description="GHMP kinase C-terminal" evidence="12">
    <location>
        <begin position="195"/>
        <end position="258"/>
    </location>
</feature>
<protein>
    <recommendedName>
        <fullName evidence="3 10">4-diphosphocytidyl-2-C-methyl-D-erythritol kinase</fullName>
        <shortName evidence="10">CMK</shortName>
        <ecNumber evidence="2 10">2.7.1.148</ecNumber>
    </recommendedName>
    <alternativeName>
        <fullName evidence="9 10">4-(cytidine-5'-diphospho)-2-C-methyl-D-erythritol kinase</fullName>
    </alternativeName>
</protein>
<dbReference type="Pfam" id="PF08544">
    <property type="entry name" value="GHMP_kinases_C"/>
    <property type="match status" value="1"/>
</dbReference>
<dbReference type="InterPro" id="IPR004424">
    <property type="entry name" value="IspE"/>
</dbReference>